<feature type="chain" id="PRO_5046141736" evidence="10">
    <location>
        <begin position="21"/>
        <end position="548"/>
    </location>
</feature>
<keyword evidence="12" id="KW-1185">Reference proteome</keyword>
<dbReference type="EMBL" id="OU015568">
    <property type="protein sequence ID" value="CAG5091705.1"/>
    <property type="molecule type" value="Genomic_DNA"/>
</dbReference>
<sequence length="548" mass="63980">MNNTTVAGLISLLIICGLLAFQFVEFEAVENSESSALSDTIYPKLLEEIQAIKADLLELSEKSLEANPEALTKDDLTGEDAIHAELEEFQNNLPDSEQKEVERIVEVEKIKYVNQYISSNDTSPQRWWKKLPLEEQIGEFGKDSCAKKETVYFLKTSKTGGTTFANILMRFGFAREGHNFLMGESNNGAMVQSNSSRSSHEKDVFKVSILRDPLANFMSSWKYYNGLTKEMRVKIRADMKEEDRGADDNKNANFYGEMDQFLTKPWEYLESFHYAHSAYLFVVNPQFLFFGYPSYLLSMPYQRGFQLVDAWIHEIEQDFDHMIILEDLDRSLAVLMLKLCWSVEDVMHLKLNGMTPDGRSISLDSQKRLRTFNWADYRLYDYFQRKLDREVRKIGEEKVNAIVDRITHAAQVIMEECLKPDMSTGWITSPILKPEKARNQTCYFMTKDITGWIEADQIERWKHEYPDWRKPEKDQKKSDKIKGKELPNFCGPNDNFAEWILKKDVDFRAFLDWKTNEHDYRNYVPAYLDNFKQPLNPKVDGLTNRIFN</sequence>
<evidence type="ECO:0000313" key="11">
    <source>
        <dbReference type="EMBL" id="CAG5091705.1"/>
    </source>
</evidence>
<dbReference type="InterPro" id="IPR027417">
    <property type="entry name" value="P-loop_NTPase"/>
</dbReference>
<organism evidence="11 12">
    <name type="scientific">Oikopleura dioica</name>
    <name type="common">Tunicate</name>
    <dbReference type="NCBI Taxonomy" id="34765"/>
    <lineage>
        <taxon>Eukaryota</taxon>
        <taxon>Metazoa</taxon>
        <taxon>Chordata</taxon>
        <taxon>Tunicata</taxon>
        <taxon>Appendicularia</taxon>
        <taxon>Copelata</taxon>
        <taxon>Oikopleuridae</taxon>
        <taxon>Oikopleura</taxon>
    </lineage>
</organism>
<keyword evidence="8" id="KW-0472">Membrane</keyword>
<dbReference type="InterPro" id="IPR009729">
    <property type="entry name" value="Gal-3-0_sulfotransfrase"/>
</dbReference>
<name>A0ABN7S3M2_OIKDI</name>
<keyword evidence="6" id="KW-1133">Transmembrane helix</keyword>
<dbReference type="Proteomes" id="UP001158576">
    <property type="component" value="Chromosome PAR"/>
</dbReference>
<evidence type="ECO:0000256" key="8">
    <source>
        <dbReference type="ARBA" id="ARBA00023136"/>
    </source>
</evidence>
<dbReference type="PANTHER" id="PTHR14647">
    <property type="entry name" value="GALACTOSE-3-O-SULFOTRANSFERASE"/>
    <property type="match status" value="1"/>
</dbReference>
<keyword evidence="4" id="KW-0812">Transmembrane</keyword>
<evidence type="ECO:0000256" key="5">
    <source>
        <dbReference type="ARBA" id="ARBA00022968"/>
    </source>
</evidence>
<evidence type="ECO:0000256" key="4">
    <source>
        <dbReference type="ARBA" id="ARBA00022692"/>
    </source>
</evidence>
<feature type="signal peptide" evidence="10">
    <location>
        <begin position="1"/>
        <end position="20"/>
    </location>
</feature>
<dbReference type="Gene3D" id="3.40.50.300">
    <property type="entry name" value="P-loop containing nucleotide triphosphate hydrolases"/>
    <property type="match status" value="1"/>
</dbReference>
<evidence type="ECO:0000256" key="9">
    <source>
        <dbReference type="ARBA" id="ARBA00023180"/>
    </source>
</evidence>
<evidence type="ECO:0000256" key="2">
    <source>
        <dbReference type="ARBA" id="ARBA00008124"/>
    </source>
</evidence>
<reference evidence="11 12" key="1">
    <citation type="submission" date="2021-04" db="EMBL/GenBank/DDBJ databases">
        <authorList>
            <person name="Bliznina A."/>
        </authorList>
    </citation>
    <scope>NUCLEOTIDE SEQUENCE [LARGE SCALE GENOMIC DNA]</scope>
</reference>
<evidence type="ECO:0000256" key="10">
    <source>
        <dbReference type="SAM" id="SignalP"/>
    </source>
</evidence>
<keyword evidence="5" id="KW-0735">Signal-anchor</keyword>
<keyword evidence="3" id="KW-0808">Transferase</keyword>
<evidence type="ECO:0000313" key="12">
    <source>
        <dbReference type="Proteomes" id="UP001158576"/>
    </source>
</evidence>
<keyword evidence="10" id="KW-0732">Signal</keyword>
<comment type="subcellular location">
    <subcellularLocation>
        <location evidence="1">Golgi apparatus membrane</location>
        <topology evidence="1">Single-pass type II membrane protein</topology>
    </subcellularLocation>
</comment>
<evidence type="ECO:0000256" key="1">
    <source>
        <dbReference type="ARBA" id="ARBA00004323"/>
    </source>
</evidence>
<evidence type="ECO:0000256" key="7">
    <source>
        <dbReference type="ARBA" id="ARBA00023034"/>
    </source>
</evidence>
<dbReference type="Pfam" id="PF06990">
    <property type="entry name" value="Gal-3-0_sulfotr"/>
    <property type="match status" value="1"/>
</dbReference>
<proteinExistence type="inferred from homology"/>
<accession>A0ABN7S3M2</accession>
<gene>
    <name evidence="11" type="ORF">OKIOD_LOCUS4764</name>
</gene>
<keyword evidence="7" id="KW-0333">Golgi apparatus</keyword>
<comment type="similarity">
    <text evidence="2">Belongs to the galactose-3-O-sulfotransferase family.</text>
</comment>
<dbReference type="PANTHER" id="PTHR14647:SF87">
    <property type="entry name" value="PUTATIVE-RELATED"/>
    <property type="match status" value="1"/>
</dbReference>
<evidence type="ECO:0000256" key="3">
    <source>
        <dbReference type="ARBA" id="ARBA00022679"/>
    </source>
</evidence>
<keyword evidence="9" id="KW-0325">Glycoprotein</keyword>
<protein>
    <submittedName>
        <fullName evidence="11">Oidioi.mRNA.OKI2018_I69.PAR.g13206.t1.cds</fullName>
    </submittedName>
</protein>
<evidence type="ECO:0000256" key="6">
    <source>
        <dbReference type="ARBA" id="ARBA00022989"/>
    </source>
</evidence>